<feature type="domain" description="5'-Nucleotidase C-terminal" evidence="13">
    <location>
        <begin position="378"/>
        <end position="557"/>
    </location>
</feature>
<dbReference type="PANTHER" id="PTHR11575:SF6">
    <property type="entry name" value="2',3'-CYCLIC-NUCLEOTIDE 2'-PHOSPHODIESTERASE_3'-NUCLEOTIDASE"/>
    <property type="match status" value="1"/>
</dbReference>
<dbReference type="RefSeq" id="WP_030783635.1">
    <property type="nucleotide sequence ID" value="NZ_JBFACJ010000007.1"/>
</dbReference>
<keyword evidence="10" id="KW-0511">Multifunctional enzyme</keyword>
<evidence type="ECO:0000259" key="12">
    <source>
        <dbReference type="Pfam" id="PF00149"/>
    </source>
</evidence>
<dbReference type="EMBL" id="JBICBM010000006">
    <property type="protein sequence ID" value="MFF9882858.1"/>
    <property type="molecule type" value="Genomic_DNA"/>
</dbReference>
<dbReference type="InterPro" id="IPR041827">
    <property type="entry name" value="CpdB_N"/>
</dbReference>
<dbReference type="PRINTS" id="PR01607">
    <property type="entry name" value="APYRASEFAMLY"/>
</dbReference>
<comment type="cofactor">
    <cofactor evidence="3">
        <name>a divalent metal cation</name>
        <dbReference type="ChEBI" id="CHEBI:60240"/>
    </cofactor>
</comment>
<comment type="catalytic activity">
    <reaction evidence="1">
        <text>a ribonucleoside 3'-phosphate + H2O = a ribonucleoside + phosphate</text>
        <dbReference type="Rhea" id="RHEA:10144"/>
        <dbReference type="ChEBI" id="CHEBI:13197"/>
        <dbReference type="ChEBI" id="CHEBI:15377"/>
        <dbReference type="ChEBI" id="CHEBI:18254"/>
        <dbReference type="ChEBI" id="CHEBI:43474"/>
        <dbReference type="EC" id="3.1.3.6"/>
    </reaction>
</comment>
<dbReference type="Pfam" id="PF00149">
    <property type="entry name" value="Metallophos"/>
    <property type="match status" value="1"/>
</dbReference>
<evidence type="ECO:0000259" key="13">
    <source>
        <dbReference type="Pfam" id="PF02872"/>
    </source>
</evidence>
<evidence type="ECO:0000313" key="15">
    <source>
        <dbReference type="Proteomes" id="UP001603418"/>
    </source>
</evidence>
<dbReference type="SUPFAM" id="SSF55816">
    <property type="entry name" value="5'-nucleotidase (syn. UDP-sugar hydrolase), C-terminal domain"/>
    <property type="match status" value="1"/>
</dbReference>
<keyword evidence="7 11" id="KW-0732">Signal</keyword>
<evidence type="ECO:0000256" key="3">
    <source>
        <dbReference type="ARBA" id="ARBA00001968"/>
    </source>
</evidence>
<evidence type="ECO:0000256" key="8">
    <source>
        <dbReference type="ARBA" id="ARBA00022741"/>
    </source>
</evidence>
<evidence type="ECO:0000256" key="1">
    <source>
        <dbReference type="ARBA" id="ARBA00000527"/>
    </source>
</evidence>
<reference evidence="14 15" key="1">
    <citation type="submission" date="2024-10" db="EMBL/GenBank/DDBJ databases">
        <title>The Natural Products Discovery Center: Release of the First 8490 Sequenced Strains for Exploring Actinobacteria Biosynthetic Diversity.</title>
        <authorList>
            <person name="Kalkreuter E."/>
            <person name="Kautsar S.A."/>
            <person name="Yang D."/>
            <person name="Bader C.D."/>
            <person name="Teijaro C.N."/>
            <person name="Fluegel L."/>
            <person name="Davis C.M."/>
            <person name="Simpson J.R."/>
            <person name="Lauterbach L."/>
            <person name="Steele A.D."/>
            <person name="Gui C."/>
            <person name="Meng S."/>
            <person name="Li G."/>
            <person name="Viehrig K."/>
            <person name="Ye F."/>
            <person name="Su P."/>
            <person name="Kiefer A.F."/>
            <person name="Nichols A."/>
            <person name="Cepeda A.J."/>
            <person name="Yan W."/>
            <person name="Fan B."/>
            <person name="Jiang Y."/>
            <person name="Adhikari A."/>
            <person name="Zheng C.-J."/>
            <person name="Schuster L."/>
            <person name="Cowan T.M."/>
            <person name="Smanski M.J."/>
            <person name="Chevrette M.G."/>
            <person name="De Carvalho L.P.S."/>
            <person name="Shen B."/>
        </authorList>
    </citation>
    <scope>NUCLEOTIDE SEQUENCE [LARGE SCALE GENOMIC DNA]</scope>
    <source>
        <strain evidence="14 15">NPDC013366</strain>
    </source>
</reference>
<keyword evidence="9 11" id="KW-0378">Hydrolase</keyword>
<comment type="subcellular location">
    <subcellularLocation>
        <location evidence="4">Cell envelope</location>
    </subcellularLocation>
</comment>
<comment type="caution">
    <text evidence="14">The sequence shown here is derived from an EMBL/GenBank/DDBJ whole genome shotgun (WGS) entry which is preliminary data.</text>
</comment>
<dbReference type="Proteomes" id="UP001603418">
    <property type="component" value="Unassembled WGS sequence"/>
</dbReference>
<feature type="signal peptide" evidence="11">
    <location>
        <begin position="1"/>
        <end position="32"/>
    </location>
</feature>
<protein>
    <submittedName>
        <fullName evidence="14">Bifunctional metallophosphatase/5'-nucleotidase</fullName>
    </submittedName>
</protein>
<organism evidence="14 15">
    <name type="scientific">Streptomyces eurythermus</name>
    <dbReference type="NCBI Taxonomy" id="42237"/>
    <lineage>
        <taxon>Bacteria</taxon>
        <taxon>Bacillati</taxon>
        <taxon>Actinomycetota</taxon>
        <taxon>Actinomycetes</taxon>
        <taxon>Kitasatosporales</taxon>
        <taxon>Streptomycetaceae</taxon>
        <taxon>Streptomyces</taxon>
    </lineage>
</organism>
<evidence type="ECO:0000256" key="6">
    <source>
        <dbReference type="ARBA" id="ARBA00022723"/>
    </source>
</evidence>
<feature type="domain" description="Calcineurin-like phosphoesterase" evidence="12">
    <location>
        <begin position="51"/>
        <end position="297"/>
    </location>
</feature>
<evidence type="ECO:0000256" key="7">
    <source>
        <dbReference type="ARBA" id="ARBA00022729"/>
    </source>
</evidence>
<dbReference type="PANTHER" id="PTHR11575">
    <property type="entry name" value="5'-NUCLEOTIDASE-RELATED"/>
    <property type="match status" value="1"/>
</dbReference>
<sequence length="604" mass="65322">MPLNRRKFLKKSAVTGAGVAIAGAAAAPAAEAAQDHRPGKPGHPVKRYSLTVMGTTDLHGHVFNWDYFKDAEYSDKAGNAMGLARIATLVNQVREEKGRRNTLLLDAGDTIQGTPLTYYYAKVDPITAKGGPVHPMARAMNAIGYDAAALGNHEFNYGIETLRKFEDQLDFPLLGANAVDAKSLRPAFPPYFMKTFHVPGAKPVKVAVLGLTNPGIAIWDKAYVQGKLAFPGLEEQAAKWVPKLRSMGADVVVVSAHSGTSGTSSYGDQVPYVENAAAEVARKVPGIDAILVGHAHVEIPELKVVNEQTGRTVVLSEPLCYAERLTLFDIGLEFRKGRWEVESVSASLRDSRTVADDPEITRLLADQHKKVVAYVNQVVGRATETLTTVEARYKDAPIIDLITKVQEDVVKAALAGTEYASLPVLAQASPFSRTSQIPAGDVTIRDLSSLYVYDNTLVAKLLTGAQLRAYLEYSAEYYVQTAPGAVVDVEKLTNAGGRPDYNYDYVSGLSYDIDIAQPAGSRIRNLTFGGAPLDDAQRFVLAVNNYRANGGGAFPHVASAKELWSESTEIRTRIAEWVTAKGVLDPKDFASADWKLVRGGTPVF</sequence>
<feature type="chain" id="PRO_5045008251" evidence="11">
    <location>
        <begin position="33"/>
        <end position="604"/>
    </location>
</feature>
<dbReference type="PROSITE" id="PS51318">
    <property type="entry name" value="TAT"/>
    <property type="match status" value="1"/>
</dbReference>
<dbReference type="PROSITE" id="PS00786">
    <property type="entry name" value="5_NUCLEOTIDASE_2"/>
    <property type="match status" value="1"/>
</dbReference>
<dbReference type="CDD" id="cd07410">
    <property type="entry name" value="MPP_CpdB_N"/>
    <property type="match status" value="1"/>
</dbReference>
<evidence type="ECO:0000256" key="11">
    <source>
        <dbReference type="RuleBase" id="RU362119"/>
    </source>
</evidence>
<dbReference type="InterPro" id="IPR008334">
    <property type="entry name" value="5'-Nucleotdase_C"/>
</dbReference>
<evidence type="ECO:0000256" key="9">
    <source>
        <dbReference type="ARBA" id="ARBA00022801"/>
    </source>
</evidence>
<keyword evidence="15" id="KW-1185">Reference proteome</keyword>
<evidence type="ECO:0000313" key="14">
    <source>
        <dbReference type="EMBL" id="MFF9882858.1"/>
    </source>
</evidence>
<dbReference type="Pfam" id="PF02872">
    <property type="entry name" value="5_nucleotid_C"/>
    <property type="match status" value="1"/>
</dbReference>
<evidence type="ECO:0000256" key="2">
    <source>
        <dbReference type="ARBA" id="ARBA00001730"/>
    </source>
</evidence>
<dbReference type="Gene3D" id="3.90.780.10">
    <property type="entry name" value="5'-Nucleotidase, C-terminal domain"/>
    <property type="match status" value="1"/>
</dbReference>
<proteinExistence type="inferred from homology"/>
<dbReference type="InterPro" id="IPR006311">
    <property type="entry name" value="TAT_signal"/>
</dbReference>
<accession>A0ABW6YVH8</accession>
<keyword evidence="6" id="KW-0479">Metal-binding</keyword>
<dbReference type="NCBIfam" id="TIGR01409">
    <property type="entry name" value="TAT_signal_seq"/>
    <property type="match status" value="1"/>
</dbReference>
<dbReference type="Gene3D" id="3.60.21.10">
    <property type="match status" value="1"/>
</dbReference>
<evidence type="ECO:0000256" key="4">
    <source>
        <dbReference type="ARBA" id="ARBA00004196"/>
    </source>
</evidence>
<dbReference type="InterPro" id="IPR006179">
    <property type="entry name" value="5_nucleotidase/apyrase"/>
</dbReference>
<dbReference type="InterPro" id="IPR029052">
    <property type="entry name" value="Metallo-depent_PP-like"/>
</dbReference>
<gene>
    <name evidence="14" type="ORF">ACF1HC_14860</name>
</gene>
<dbReference type="InterPro" id="IPR006146">
    <property type="entry name" value="5'-Nucleotdase_CS"/>
</dbReference>
<evidence type="ECO:0000256" key="10">
    <source>
        <dbReference type="ARBA" id="ARBA00023268"/>
    </source>
</evidence>
<comment type="catalytic activity">
    <reaction evidence="2">
        <text>a nucleoside 2',3'-cyclic phosphate + H2O = a nucleoside 3'-phosphate + H(+)</text>
        <dbReference type="Rhea" id="RHEA:19621"/>
        <dbReference type="ChEBI" id="CHEBI:15377"/>
        <dbReference type="ChEBI" id="CHEBI:15378"/>
        <dbReference type="ChEBI" id="CHEBI:66949"/>
        <dbReference type="ChEBI" id="CHEBI:66954"/>
        <dbReference type="EC" id="3.1.4.16"/>
    </reaction>
</comment>
<dbReference type="InterPro" id="IPR019546">
    <property type="entry name" value="TAT_signal_bac_arc"/>
</dbReference>
<name>A0ABW6YVH8_9ACTN</name>
<comment type="similarity">
    <text evidence="5 11">Belongs to the 5'-nucleotidase family.</text>
</comment>
<dbReference type="InterPro" id="IPR004843">
    <property type="entry name" value="Calcineurin-like_PHP"/>
</dbReference>
<keyword evidence="8 11" id="KW-0547">Nucleotide-binding</keyword>
<evidence type="ECO:0000256" key="5">
    <source>
        <dbReference type="ARBA" id="ARBA00006654"/>
    </source>
</evidence>
<dbReference type="InterPro" id="IPR036907">
    <property type="entry name" value="5'-Nucleotdase_C_sf"/>
</dbReference>
<dbReference type="SUPFAM" id="SSF56300">
    <property type="entry name" value="Metallo-dependent phosphatases"/>
    <property type="match status" value="1"/>
</dbReference>